<evidence type="ECO:0000313" key="2">
    <source>
        <dbReference type="EMBL" id="PYH29923.1"/>
    </source>
</evidence>
<feature type="chain" id="PRO_5016334294" description="Ig-like domain-containing protein" evidence="1">
    <location>
        <begin position="21"/>
        <end position="149"/>
    </location>
</feature>
<dbReference type="AlphaFoldDB" id="A0A318YC34"/>
<evidence type="ECO:0000313" key="3">
    <source>
        <dbReference type="Proteomes" id="UP000247647"/>
    </source>
</evidence>
<keyword evidence="3" id="KW-1185">Reference proteome</keyword>
<dbReference type="GeneID" id="37123253"/>
<feature type="signal peptide" evidence="1">
    <location>
        <begin position="1"/>
        <end position="20"/>
    </location>
</feature>
<dbReference type="OrthoDB" id="3552888at2759"/>
<dbReference type="RefSeq" id="XP_025475401.1">
    <property type="nucleotide sequence ID" value="XM_025620797.1"/>
</dbReference>
<sequence>MKLGLMIIYILSAAVGSMGAVENASFVYDANIDKLDAAPTCSIEYGAAPPNETVANIAHLFDIADSTCSVGAATCARVSHEGSSSIFWCNFEGEVIYMRCGDLVEPTEQVSDACRVGDRYTYGYVSRSMVDGSQSYPYLVVIGGDYVFE</sequence>
<reference evidence="2" key="1">
    <citation type="submission" date="2016-12" db="EMBL/GenBank/DDBJ databases">
        <title>The genomes of Aspergillus section Nigri reveals drivers in fungal speciation.</title>
        <authorList>
            <consortium name="DOE Joint Genome Institute"/>
            <person name="Vesth T.C."/>
            <person name="Nybo J."/>
            <person name="Theobald S."/>
            <person name="Brandl J."/>
            <person name="Frisvad J.C."/>
            <person name="Nielsen K.F."/>
            <person name="Lyhne E.K."/>
            <person name="Kogle M.E."/>
            <person name="Kuo A."/>
            <person name="Riley R."/>
            <person name="Clum A."/>
            <person name="Nolan M."/>
            <person name="Lipzen A."/>
            <person name="Salamov A."/>
            <person name="Henrissat B."/>
            <person name="Wiebenga A."/>
            <person name="De Vries R.P."/>
            <person name="Grigoriev I.V."/>
            <person name="Mortensen U.H."/>
            <person name="Andersen M.R."/>
            <person name="Baker S.E."/>
        </authorList>
    </citation>
    <scope>NUCLEOTIDE SEQUENCE [LARGE SCALE GENOMIC DNA]</scope>
    <source>
        <strain evidence="2">CBS 115656</strain>
    </source>
</reference>
<keyword evidence="1" id="KW-0732">Signal</keyword>
<evidence type="ECO:0008006" key="4">
    <source>
        <dbReference type="Google" id="ProtNLM"/>
    </source>
</evidence>
<protein>
    <recommendedName>
        <fullName evidence="4">Ig-like domain-containing protein</fullName>
    </recommendedName>
</protein>
<dbReference type="EMBL" id="KZ821486">
    <property type="protein sequence ID" value="PYH29923.1"/>
    <property type="molecule type" value="Genomic_DNA"/>
</dbReference>
<proteinExistence type="predicted"/>
<name>A0A318YC34_ASPNB</name>
<feature type="non-terminal residue" evidence="2">
    <location>
        <position position="149"/>
    </location>
</feature>
<accession>A0A318YC34</accession>
<evidence type="ECO:0000256" key="1">
    <source>
        <dbReference type="SAM" id="SignalP"/>
    </source>
</evidence>
<gene>
    <name evidence="2" type="ORF">BO87DRAFT_343793</name>
</gene>
<dbReference type="Proteomes" id="UP000247647">
    <property type="component" value="Unassembled WGS sequence"/>
</dbReference>
<organism evidence="2 3">
    <name type="scientific">Aspergillus neoniger (strain CBS 115656)</name>
    <dbReference type="NCBI Taxonomy" id="1448310"/>
    <lineage>
        <taxon>Eukaryota</taxon>
        <taxon>Fungi</taxon>
        <taxon>Dikarya</taxon>
        <taxon>Ascomycota</taxon>
        <taxon>Pezizomycotina</taxon>
        <taxon>Eurotiomycetes</taxon>
        <taxon>Eurotiomycetidae</taxon>
        <taxon>Eurotiales</taxon>
        <taxon>Aspergillaceae</taxon>
        <taxon>Aspergillus</taxon>
        <taxon>Aspergillus subgen. Circumdati</taxon>
    </lineage>
</organism>